<feature type="chain" id="PRO_5040358595" description="Lectin" evidence="1">
    <location>
        <begin position="19"/>
        <end position="192"/>
    </location>
</feature>
<keyword evidence="3" id="KW-1185">Reference proteome</keyword>
<protein>
    <recommendedName>
        <fullName evidence="4">Lectin</fullName>
    </recommendedName>
</protein>
<evidence type="ECO:0000313" key="3">
    <source>
        <dbReference type="Proteomes" id="UP000807353"/>
    </source>
</evidence>
<evidence type="ECO:0000256" key="1">
    <source>
        <dbReference type="SAM" id="SignalP"/>
    </source>
</evidence>
<dbReference type="Proteomes" id="UP000807353">
    <property type="component" value="Unassembled WGS sequence"/>
</dbReference>
<proteinExistence type="predicted"/>
<feature type="signal peptide" evidence="1">
    <location>
        <begin position="1"/>
        <end position="18"/>
    </location>
</feature>
<comment type="caution">
    <text evidence="2">The sequence shown here is derived from an EMBL/GenBank/DDBJ whole genome shotgun (WGS) entry which is preliminary data.</text>
</comment>
<gene>
    <name evidence="2" type="ORF">BDZ94DRAFT_590542</name>
</gene>
<dbReference type="OrthoDB" id="3245657at2759"/>
<organism evidence="2 3">
    <name type="scientific">Collybia nuda</name>
    <dbReference type="NCBI Taxonomy" id="64659"/>
    <lineage>
        <taxon>Eukaryota</taxon>
        <taxon>Fungi</taxon>
        <taxon>Dikarya</taxon>
        <taxon>Basidiomycota</taxon>
        <taxon>Agaricomycotina</taxon>
        <taxon>Agaricomycetes</taxon>
        <taxon>Agaricomycetidae</taxon>
        <taxon>Agaricales</taxon>
        <taxon>Tricholomatineae</taxon>
        <taxon>Clitocybaceae</taxon>
        <taxon>Collybia</taxon>
    </lineage>
</organism>
<keyword evidence="1" id="KW-0732">Signal</keyword>
<evidence type="ECO:0008006" key="4">
    <source>
        <dbReference type="Google" id="ProtNLM"/>
    </source>
</evidence>
<evidence type="ECO:0000313" key="2">
    <source>
        <dbReference type="EMBL" id="KAF9463800.1"/>
    </source>
</evidence>
<name>A0A9P5Y7V5_9AGAR</name>
<accession>A0A9P5Y7V5</accession>
<dbReference type="AlphaFoldDB" id="A0A9P5Y7V5"/>
<dbReference type="EMBL" id="MU150259">
    <property type="protein sequence ID" value="KAF9463800.1"/>
    <property type="molecule type" value="Genomic_DNA"/>
</dbReference>
<reference evidence="2" key="1">
    <citation type="submission" date="2020-11" db="EMBL/GenBank/DDBJ databases">
        <authorList>
            <consortium name="DOE Joint Genome Institute"/>
            <person name="Ahrendt S."/>
            <person name="Riley R."/>
            <person name="Andreopoulos W."/>
            <person name="Labutti K."/>
            <person name="Pangilinan J."/>
            <person name="Ruiz-Duenas F.J."/>
            <person name="Barrasa J.M."/>
            <person name="Sanchez-Garcia M."/>
            <person name="Camarero S."/>
            <person name="Miyauchi S."/>
            <person name="Serrano A."/>
            <person name="Linde D."/>
            <person name="Babiker R."/>
            <person name="Drula E."/>
            <person name="Ayuso-Fernandez I."/>
            <person name="Pacheco R."/>
            <person name="Padilla G."/>
            <person name="Ferreira P."/>
            <person name="Barriuso J."/>
            <person name="Kellner H."/>
            <person name="Castanera R."/>
            <person name="Alfaro M."/>
            <person name="Ramirez L."/>
            <person name="Pisabarro A.G."/>
            <person name="Kuo A."/>
            <person name="Tritt A."/>
            <person name="Lipzen A."/>
            <person name="He G."/>
            <person name="Yan M."/>
            <person name="Ng V."/>
            <person name="Cullen D."/>
            <person name="Martin F."/>
            <person name="Rosso M.-N."/>
            <person name="Henrissat B."/>
            <person name="Hibbett D."/>
            <person name="Martinez A.T."/>
            <person name="Grigoriev I.V."/>
        </authorList>
    </citation>
    <scope>NUCLEOTIDE SEQUENCE</scope>
    <source>
        <strain evidence="2">CBS 247.69</strain>
    </source>
</reference>
<dbReference type="Gene3D" id="2.60.120.260">
    <property type="entry name" value="Galactose-binding domain-like"/>
    <property type="match status" value="1"/>
</dbReference>
<sequence>MIARQFILLWYLSQVAYTIKTNITIDDSFPDPRTGNSIIYNPPDAWNSGTFCQRGPGKCTAVLDTNRLSGGTWHECTFNPVDSSSNDHPNTPSTATVQFNGTAIYVYCALALTTSSPSGNSDMSFFIDGKPVGNFVRPAPNALGYEYNFLVYSNEVLPPNVHELSIINGRAGGSKALIIIIDRIVYSYVYWP</sequence>